<dbReference type="GeneID" id="97193748"/>
<dbReference type="EMBL" id="QVLX01000002">
    <property type="protein sequence ID" value="RGE88941.1"/>
    <property type="molecule type" value="Genomic_DNA"/>
</dbReference>
<gene>
    <name evidence="2" type="ORF">DW016_05425</name>
</gene>
<dbReference type="InterPro" id="IPR029044">
    <property type="entry name" value="Nucleotide-diphossugar_trans"/>
</dbReference>
<dbReference type="GO" id="GO:0051999">
    <property type="term" value="P:mannosyl-inositol phosphorylceramide biosynthetic process"/>
    <property type="evidence" value="ECO:0007669"/>
    <property type="project" value="TreeGrafter"/>
</dbReference>
<evidence type="ECO:0000313" key="2">
    <source>
        <dbReference type="EMBL" id="RGE88941.1"/>
    </source>
</evidence>
<evidence type="ECO:0000256" key="1">
    <source>
        <dbReference type="ARBA" id="ARBA00022679"/>
    </source>
</evidence>
<evidence type="ECO:0000313" key="3">
    <source>
        <dbReference type="Proteomes" id="UP000261080"/>
    </source>
</evidence>
<keyword evidence="3" id="KW-1185">Reference proteome</keyword>
<name>A0A3E3K4M5_9FIRM</name>
<proteinExistence type="predicted"/>
<dbReference type="SUPFAM" id="SSF53448">
    <property type="entry name" value="Nucleotide-diphospho-sugar transferases"/>
    <property type="match status" value="1"/>
</dbReference>
<dbReference type="InterPro" id="IPR007577">
    <property type="entry name" value="GlycoTrfase_DXD_sugar-bd_CS"/>
</dbReference>
<dbReference type="Gene3D" id="3.90.550.20">
    <property type="match status" value="1"/>
</dbReference>
<sequence>MSIPKIIHYCWFGPNPIPKNEQIYIENWQVKLPEYRFVFWNEESFDVQSVRYVKQAYDQGKYAFVSDYVRIYALNKYGGIYLDTDVEVLKDFSPFLDHNTFLGFENRTMVGTGIIGTQKNNPLFLKLLRYYNSHDFINKNGVADTTTNVKILNKLLVEKGLTPRNSKQIVSGIHIYDRSVFCPKKKNENEFLISKDSVTIHHFDASWLTERERKRGNSLIWRNIFRPFLRNARNFLENVIGEERTKLFEAKLRDKIK</sequence>
<organism evidence="2 3">
    <name type="scientific">Sellimonas intestinalis</name>
    <dbReference type="NCBI Taxonomy" id="1653434"/>
    <lineage>
        <taxon>Bacteria</taxon>
        <taxon>Bacillati</taxon>
        <taxon>Bacillota</taxon>
        <taxon>Clostridia</taxon>
        <taxon>Lachnospirales</taxon>
        <taxon>Lachnospiraceae</taxon>
        <taxon>Sellimonas</taxon>
    </lineage>
</organism>
<dbReference type="GO" id="GO:0016020">
    <property type="term" value="C:membrane"/>
    <property type="evidence" value="ECO:0007669"/>
    <property type="project" value="GOC"/>
</dbReference>
<dbReference type="InterPro" id="IPR051706">
    <property type="entry name" value="Glycosyltransferase_domain"/>
</dbReference>
<reference evidence="2 3" key="1">
    <citation type="submission" date="2018-08" db="EMBL/GenBank/DDBJ databases">
        <title>A genome reference for cultivated species of the human gut microbiota.</title>
        <authorList>
            <person name="Zou Y."/>
            <person name="Xue W."/>
            <person name="Luo G."/>
        </authorList>
    </citation>
    <scope>NUCLEOTIDE SEQUENCE [LARGE SCALE GENOMIC DNA]</scope>
    <source>
        <strain evidence="2 3">AF37-2AT</strain>
    </source>
</reference>
<dbReference type="Proteomes" id="UP000261080">
    <property type="component" value="Unassembled WGS sequence"/>
</dbReference>
<dbReference type="Pfam" id="PF04488">
    <property type="entry name" value="Gly_transf_sug"/>
    <property type="match status" value="1"/>
</dbReference>
<dbReference type="PANTHER" id="PTHR32385">
    <property type="entry name" value="MANNOSYL PHOSPHORYLINOSITOL CERAMIDE SYNTHASE"/>
    <property type="match status" value="1"/>
</dbReference>
<accession>A0A3E3K4M5</accession>
<dbReference type="GO" id="GO:0000030">
    <property type="term" value="F:mannosyltransferase activity"/>
    <property type="evidence" value="ECO:0007669"/>
    <property type="project" value="TreeGrafter"/>
</dbReference>
<dbReference type="PANTHER" id="PTHR32385:SF15">
    <property type="entry name" value="INOSITOL PHOSPHOCERAMIDE MANNOSYLTRANSFERASE 1"/>
    <property type="match status" value="1"/>
</dbReference>
<dbReference type="AlphaFoldDB" id="A0A3E3K4M5"/>
<protein>
    <submittedName>
        <fullName evidence="2">Glycosyl transferase</fullName>
    </submittedName>
</protein>
<keyword evidence="1 2" id="KW-0808">Transferase</keyword>
<dbReference type="OrthoDB" id="9802987at2"/>
<dbReference type="RefSeq" id="WP_053769511.1">
    <property type="nucleotide sequence ID" value="NZ_CATZPC010000012.1"/>
</dbReference>
<comment type="caution">
    <text evidence="2">The sequence shown here is derived from an EMBL/GenBank/DDBJ whole genome shotgun (WGS) entry which is preliminary data.</text>
</comment>